<dbReference type="GeneID" id="85436953"/>
<evidence type="ECO:0000313" key="2">
    <source>
        <dbReference type="Proteomes" id="UP001230504"/>
    </source>
</evidence>
<organism evidence="1 2">
    <name type="scientific">Colletotrichum navitas</name>
    <dbReference type="NCBI Taxonomy" id="681940"/>
    <lineage>
        <taxon>Eukaryota</taxon>
        <taxon>Fungi</taxon>
        <taxon>Dikarya</taxon>
        <taxon>Ascomycota</taxon>
        <taxon>Pezizomycotina</taxon>
        <taxon>Sordariomycetes</taxon>
        <taxon>Hypocreomycetidae</taxon>
        <taxon>Glomerellales</taxon>
        <taxon>Glomerellaceae</taxon>
        <taxon>Colletotrichum</taxon>
        <taxon>Colletotrichum graminicola species complex</taxon>
    </lineage>
</organism>
<dbReference type="EMBL" id="JAHLJV010000070">
    <property type="protein sequence ID" value="KAK1579181.1"/>
    <property type="molecule type" value="Genomic_DNA"/>
</dbReference>
<dbReference type="RefSeq" id="XP_060410332.1">
    <property type="nucleotide sequence ID" value="XM_060552713.1"/>
</dbReference>
<gene>
    <name evidence="1" type="ORF">LY79DRAFT_358129</name>
</gene>
<sequence>MACCPLPMTPLVSHHHFSREPTTPNIRTPTLHTAVKPGRWNCMSVLVSMLPGGRRVTRMTFGDQIPPTSCPAQNSAHPGLQSHDPCTPVSGRLEKRASSDCLHHCPWVPTVTRIAWGVSPGLYFLARLSLRDGSSPLRVSMASILEPSGLILSPLARPSGNSEQERE</sequence>
<accession>A0AAD8PR56</accession>
<keyword evidence="2" id="KW-1185">Reference proteome</keyword>
<dbReference type="Proteomes" id="UP001230504">
    <property type="component" value="Unassembled WGS sequence"/>
</dbReference>
<comment type="caution">
    <text evidence="1">The sequence shown here is derived from an EMBL/GenBank/DDBJ whole genome shotgun (WGS) entry which is preliminary data.</text>
</comment>
<proteinExistence type="predicted"/>
<reference evidence="1" key="1">
    <citation type="submission" date="2021-06" db="EMBL/GenBank/DDBJ databases">
        <title>Comparative genomics, transcriptomics and evolutionary studies reveal genomic signatures of adaptation to plant cell wall in hemibiotrophic fungi.</title>
        <authorList>
            <consortium name="DOE Joint Genome Institute"/>
            <person name="Baroncelli R."/>
            <person name="Diaz J.F."/>
            <person name="Benocci T."/>
            <person name="Peng M."/>
            <person name="Battaglia E."/>
            <person name="Haridas S."/>
            <person name="Andreopoulos W."/>
            <person name="Labutti K."/>
            <person name="Pangilinan J."/>
            <person name="Floch G.L."/>
            <person name="Makela M.R."/>
            <person name="Henrissat B."/>
            <person name="Grigoriev I.V."/>
            <person name="Crouch J.A."/>
            <person name="De Vries R.P."/>
            <person name="Sukno S.A."/>
            <person name="Thon M.R."/>
        </authorList>
    </citation>
    <scope>NUCLEOTIDE SEQUENCE</scope>
    <source>
        <strain evidence="1">CBS 125086</strain>
    </source>
</reference>
<protein>
    <submittedName>
        <fullName evidence="1">Uncharacterized protein</fullName>
    </submittedName>
</protein>
<evidence type="ECO:0000313" key="1">
    <source>
        <dbReference type="EMBL" id="KAK1579181.1"/>
    </source>
</evidence>
<dbReference type="AlphaFoldDB" id="A0AAD8PR56"/>
<name>A0AAD8PR56_9PEZI</name>